<dbReference type="GO" id="GO:0006779">
    <property type="term" value="P:porphyrin-containing compound biosynthetic process"/>
    <property type="evidence" value="ECO:0007669"/>
    <property type="project" value="UniProtKB-KW"/>
</dbReference>
<evidence type="ECO:0000256" key="8">
    <source>
        <dbReference type="ARBA" id="ARBA00023136"/>
    </source>
</evidence>
<dbReference type="STRING" id="490188.SAMN04488068_0955"/>
<evidence type="ECO:0000256" key="4">
    <source>
        <dbReference type="ARBA" id="ARBA00022475"/>
    </source>
</evidence>
<accession>A0A1M5LKE2</accession>
<evidence type="ECO:0000256" key="2">
    <source>
        <dbReference type="ARBA" id="ARBA00004429"/>
    </source>
</evidence>
<dbReference type="GO" id="GO:0005886">
    <property type="term" value="C:plasma membrane"/>
    <property type="evidence" value="ECO:0007669"/>
    <property type="project" value="UniProtKB-SubCell"/>
</dbReference>
<evidence type="ECO:0000259" key="11">
    <source>
        <dbReference type="Pfam" id="PF07219"/>
    </source>
</evidence>
<keyword evidence="4" id="KW-1003">Cell membrane</keyword>
<dbReference type="InterPro" id="IPR010817">
    <property type="entry name" value="HemY_N"/>
</dbReference>
<evidence type="ECO:0000256" key="6">
    <source>
        <dbReference type="ARBA" id="ARBA00022692"/>
    </source>
</evidence>
<dbReference type="OrthoDB" id="7053339at2"/>
<dbReference type="InterPro" id="IPR011990">
    <property type="entry name" value="TPR-like_helical_dom_sf"/>
</dbReference>
<evidence type="ECO:0000313" key="13">
    <source>
        <dbReference type="Proteomes" id="UP000199758"/>
    </source>
</evidence>
<proteinExistence type="predicted"/>
<evidence type="ECO:0000313" key="12">
    <source>
        <dbReference type="EMBL" id="SHG65498.1"/>
    </source>
</evidence>
<dbReference type="Gene3D" id="1.25.40.10">
    <property type="entry name" value="Tetratricopeptide repeat domain"/>
    <property type="match status" value="1"/>
</dbReference>
<dbReference type="SUPFAM" id="SSF48452">
    <property type="entry name" value="TPR-like"/>
    <property type="match status" value="1"/>
</dbReference>
<evidence type="ECO:0000256" key="10">
    <source>
        <dbReference type="SAM" id="Phobius"/>
    </source>
</evidence>
<comment type="function">
    <text evidence="1">Involved in a late step of protoheme IX synthesis.</text>
</comment>
<keyword evidence="8 10" id="KW-0472">Membrane</keyword>
<evidence type="ECO:0000256" key="7">
    <source>
        <dbReference type="ARBA" id="ARBA00022989"/>
    </source>
</evidence>
<keyword evidence="6 10" id="KW-0812">Transmembrane</keyword>
<dbReference type="EMBL" id="FQWZ01000002">
    <property type="protein sequence ID" value="SHG65498.1"/>
    <property type="molecule type" value="Genomic_DNA"/>
</dbReference>
<reference evidence="12 13" key="1">
    <citation type="submission" date="2016-11" db="EMBL/GenBank/DDBJ databases">
        <authorList>
            <person name="Jaros S."/>
            <person name="Januszkiewicz K."/>
            <person name="Wedrychowicz H."/>
        </authorList>
    </citation>
    <scope>NUCLEOTIDE SEQUENCE [LARGE SCALE GENOMIC DNA]</scope>
    <source>
        <strain evidence="12 13">CGMCC 1.7049</strain>
    </source>
</reference>
<dbReference type="Proteomes" id="UP000199758">
    <property type="component" value="Unassembled WGS sequence"/>
</dbReference>
<keyword evidence="13" id="KW-1185">Reference proteome</keyword>
<evidence type="ECO:0000256" key="3">
    <source>
        <dbReference type="ARBA" id="ARBA00004744"/>
    </source>
</evidence>
<gene>
    <name evidence="12" type="ORF">SAMN04488068_0955</name>
</gene>
<feature type="domain" description="HemY N-terminal" evidence="11">
    <location>
        <begin position="27"/>
        <end position="133"/>
    </location>
</feature>
<dbReference type="NCBIfam" id="TIGR00540">
    <property type="entry name" value="TPR_hemY_coli"/>
    <property type="match status" value="1"/>
</dbReference>
<comment type="pathway">
    <text evidence="3">Porphyrin-containing compound metabolism; protoheme biosynthesis.</text>
</comment>
<sequence length="396" mass="44059">MIRSWLLLIVALAVGAAIAWLLRADGGYVLMNYGPWIVETSLLGLFATLLIGLAAVVWSLRLLLAGVRLPGAIKRLLDRRRQERARDTFEEGLLRLLEGNWQRAEIELVRRAADHHASHLNYLGAARAAQRLGAPERRDHYLQLAANASSGHDFAVLLTQAELQLERAEYAPARDTALHLREKDPQHPYAIDLLARAFEGLGDWQALRGLLVETAKTAALTTERRQALLDRTTAELITQAEATAQLDRLKALWDASEPAQRQQPALRLRYARALHRLNADADAAALVGEALRQQWDGELVTLYGHLHGSDGVTRLASIEQWLTQYGERLELLVTAGQACLQNKLWGKARSYLESAARIQPAPATYLALAQLAEQTQNPDEAARYYRLGLERVADPV</sequence>
<dbReference type="AlphaFoldDB" id="A0A1M5LKE2"/>
<evidence type="ECO:0000256" key="9">
    <source>
        <dbReference type="ARBA" id="ARBA00023244"/>
    </source>
</evidence>
<comment type="subcellular location">
    <subcellularLocation>
        <location evidence="2">Cell inner membrane</location>
        <topology evidence="2">Multi-pass membrane protein</topology>
    </subcellularLocation>
</comment>
<dbReference type="InterPro" id="IPR005254">
    <property type="entry name" value="Heme_biosyn_assoc_TPR_pro"/>
</dbReference>
<name>A0A1M5LKE2_9GAMM</name>
<keyword evidence="7 10" id="KW-1133">Transmembrane helix</keyword>
<dbReference type="RefSeq" id="WP_072894689.1">
    <property type="nucleotide sequence ID" value="NZ_FQWZ01000002.1"/>
</dbReference>
<dbReference type="UniPathway" id="UPA00252"/>
<keyword evidence="9" id="KW-0627">Porphyrin biosynthesis</keyword>
<organism evidence="12 13">
    <name type="scientific">Hydrocarboniphaga daqingensis</name>
    <dbReference type="NCBI Taxonomy" id="490188"/>
    <lineage>
        <taxon>Bacteria</taxon>
        <taxon>Pseudomonadati</taxon>
        <taxon>Pseudomonadota</taxon>
        <taxon>Gammaproteobacteria</taxon>
        <taxon>Nevskiales</taxon>
        <taxon>Nevskiaceae</taxon>
        <taxon>Hydrocarboniphaga</taxon>
    </lineage>
</organism>
<keyword evidence="5" id="KW-0997">Cell inner membrane</keyword>
<evidence type="ECO:0000256" key="1">
    <source>
        <dbReference type="ARBA" id="ARBA00002962"/>
    </source>
</evidence>
<feature type="transmembrane region" description="Helical" evidence="10">
    <location>
        <begin position="43"/>
        <end position="64"/>
    </location>
</feature>
<evidence type="ECO:0000256" key="5">
    <source>
        <dbReference type="ARBA" id="ARBA00022519"/>
    </source>
</evidence>
<protein>
    <submittedName>
        <fullName evidence="12">HemY protein</fullName>
    </submittedName>
</protein>
<dbReference type="GO" id="GO:0042168">
    <property type="term" value="P:heme metabolic process"/>
    <property type="evidence" value="ECO:0007669"/>
    <property type="project" value="InterPro"/>
</dbReference>
<dbReference type="Pfam" id="PF07219">
    <property type="entry name" value="HemY_N"/>
    <property type="match status" value="1"/>
</dbReference>